<evidence type="ECO:0000256" key="2">
    <source>
        <dbReference type="ARBA" id="ARBA00022692"/>
    </source>
</evidence>
<organism evidence="6 7">
    <name type="scientific">Aromatoleum tolulyticum</name>
    <dbReference type="NCBI Taxonomy" id="34027"/>
    <lineage>
        <taxon>Bacteria</taxon>
        <taxon>Pseudomonadati</taxon>
        <taxon>Pseudomonadota</taxon>
        <taxon>Betaproteobacteria</taxon>
        <taxon>Rhodocyclales</taxon>
        <taxon>Rhodocyclaceae</taxon>
        <taxon>Aromatoleum</taxon>
    </lineage>
</organism>
<feature type="transmembrane region" description="Helical" evidence="5">
    <location>
        <begin position="198"/>
        <end position="231"/>
    </location>
</feature>
<dbReference type="EMBL" id="FTMD01000006">
    <property type="protein sequence ID" value="SIQ75430.1"/>
    <property type="molecule type" value="Genomic_DNA"/>
</dbReference>
<feature type="transmembrane region" description="Helical" evidence="5">
    <location>
        <begin position="127"/>
        <end position="145"/>
    </location>
</feature>
<dbReference type="InterPro" id="IPR059112">
    <property type="entry name" value="CysZ/EI24"/>
</dbReference>
<keyword evidence="4 5" id="KW-0472">Membrane</keyword>
<accession>A0A1N6VC10</accession>
<keyword evidence="7" id="KW-1185">Reference proteome</keyword>
<dbReference type="Pfam" id="PF07264">
    <property type="entry name" value="EI24"/>
    <property type="match status" value="1"/>
</dbReference>
<dbReference type="OrthoDB" id="8565703at2"/>
<comment type="subcellular location">
    <subcellularLocation>
        <location evidence="1">Membrane</location>
        <topology evidence="1">Multi-pass membrane protein</topology>
    </subcellularLocation>
</comment>
<gene>
    <name evidence="6" type="ORF">SAMN05421829_106233</name>
</gene>
<sequence>MRDILLAFGRALRSLGRKGVFVHLVWPSLVALVVWMTIAVLSWSTLVEAIVSWIQGWAFVGEWIATSEIGGTATLIVVEIALALAFLPLIYVTAALLVAVFALPLMLERVALKDYGELELRRGGSNLGSAWNATIAGLLFLLGMVVSLPLWLIPGAGLVASVVLTAWLNQRAFGYDALMLHADCDELKRLPRVQRTSMLLLGGGCALLAYVPFVNLVAPAFCGLAFVHFMLEALRRERIERGVTVLDALPVPQSRK</sequence>
<evidence type="ECO:0000256" key="5">
    <source>
        <dbReference type="SAM" id="Phobius"/>
    </source>
</evidence>
<proteinExistence type="predicted"/>
<dbReference type="Proteomes" id="UP000186819">
    <property type="component" value="Unassembled WGS sequence"/>
</dbReference>
<feature type="transmembrane region" description="Helical" evidence="5">
    <location>
        <begin position="151"/>
        <end position="169"/>
    </location>
</feature>
<evidence type="ECO:0000256" key="1">
    <source>
        <dbReference type="ARBA" id="ARBA00004141"/>
    </source>
</evidence>
<evidence type="ECO:0000256" key="4">
    <source>
        <dbReference type="ARBA" id="ARBA00023136"/>
    </source>
</evidence>
<keyword evidence="2 5" id="KW-0812">Transmembrane</keyword>
<protein>
    <submittedName>
        <fullName evidence="6">Uncharacterized protein involved in cysteine biosynthesis</fullName>
    </submittedName>
</protein>
<reference evidence="7" key="1">
    <citation type="submission" date="2017-01" db="EMBL/GenBank/DDBJ databases">
        <authorList>
            <person name="Varghese N."/>
            <person name="Submissions S."/>
        </authorList>
    </citation>
    <scope>NUCLEOTIDE SEQUENCE [LARGE SCALE GENOMIC DNA]</scope>
    <source>
        <strain evidence="7">ATCC 51758</strain>
    </source>
</reference>
<dbReference type="STRING" id="34027.SAMN05421829_106233"/>
<evidence type="ECO:0000313" key="7">
    <source>
        <dbReference type="Proteomes" id="UP000186819"/>
    </source>
</evidence>
<evidence type="ECO:0000256" key="3">
    <source>
        <dbReference type="ARBA" id="ARBA00022989"/>
    </source>
</evidence>
<feature type="transmembrane region" description="Helical" evidence="5">
    <location>
        <begin position="20"/>
        <end position="43"/>
    </location>
</feature>
<dbReference type="RefSeq" id="WP_076602227.1">
    <property type="nucleotide sequence ID" value="NZ_FTMD01000006.1"/>
</dbReference>
<feature type="transmembrane region" description="Helical" evidence="5">
    <location>
        <begin position="80"/>
        <end position="107"/>
    </location>
</feature>
<dbReference type="AlphaFoldDB" id="A0A1N6VC10"/>
<name>A0A1N6VC10_9RHOO</name>
<evidence type="ECO:0000313" key="6">
    <source>
        <dbReference type="EMBL" id="SIQ75430.1"/>
    </source>
</evidence>
<keyword evidence="3 5" id="KW-1133">Transmembrane helix</keyword>